<name>A0ABS6PST0_9PSED</name>
<organism evidence="1 2">
    <name type="scientific">Pseudomonas farris</name>
    <dbReference type="NCBI Taxonomy" id="2841207"/>
    <lineage>
        <taxon>Bacteria</taxon>
        <taxon>Pseudomonadati</taxon>
        <taxon>Pseudomonadota</taxon>
        <taxon>Gammaproteobacteria</taxon>
        <taxon>Pseudomonadales</taxon>
        <taxon>Pseudomonadaceae</taxon>
        <taxon>Pseudomonas</taxon>
    </lineage>
</organism>
<comment type="caution">
    <text evidence="1">The sequence shown here is derived from an EMBL/GenBank/DDBJ whole genome shotgun (WGS) entry which is preliminary data.</text>
</comment>
<protein>
    <submittedName>
        <fullName evidence="1">Uncharacterized protein</fullName>
    </submittedName>
</protein>
<keyword evidence="2" id="KW-1185">Reference proteome</keyword>
<reference evidence="1" key="1">
    <citation type="submission" date="2021-06" db="EMBL/GenBank/DDBJ databases">
        <title>Updating the genus Pseudomonas: Description of 43 new species and partition of the Pseudomonas putida group.</title>
        <authorList>
            <person name="Girard L."/>
            <person name="Lood C."/>
            <person name="Vandamme P."/>
            <person name="Rokni-Zadeh H."/>
            <person name="Van Noort V."/>
            <person name="Hofte M."/>
            <person name="Lavigne R."/>
            <person name="De Mot R."/>
        </authorList>
    </citation>
    <scope>NUCLEOTIDE SEQUENCE</scope>
    <source>
        <strain evidence="1">SWRI79</strain>
    </source>
</reference>
<accession>A0ABS6PST0</accession>
<evidence type="ECO:0000313" key="1">
    <source>
        <dbReference type="EMBL" id="MBV4463527.1"/>
    </source>
</evidence>
<proteinExistence type="predicted"/>
<sequence length="164" mass="18051">MNMITQKFRPSVNVGTCIGTINTTEAYNAGLVEFEEKVFPPLHNAAYVMFARQRSGEPNFTTKEITLSFSKGLSNGTYDLTPQAHTVRLTFADNSDPANPVIYTQSGGTAEWQYNAVTEVFSGTLKSAVVENHDNDEPKALTIDVTFLVRKKNSAPSSRLRAAR</sequence>
<dbReference type="RefSeq" id="WP_217855879.1">
    <property type="nucleotide sequence ID" value="NZ_JAHSTV010000004.1"/>
</dbReference>
<gene>
    <name evidence="1" type="ORF">KVG95_09270</name>
</gene>
<dbReference type="EMBL" id="JAHSTV010000004">
    <property type="protein sequence ID" value="MBV4463527.1"/>
    <property type="molecule type" value="Genomic_DNA"/>
</dbReference>
<evidence type="ECO:0000313" key="2">
    <source>
        <dbReference type="Proteomes" id="UP000886900"/>
    </source>
</evidence>
<dbReference type="Proteomes" id="UP000886900">
    <property type="component" value="Unassembled WGS sequence"/>
</dbReference>